<comment type="caution">
    <text evidence="2">The sequence shown here is derived from an EMBL/GenBank/DDBJ whole genome shotgun (WGS) entry which is preliminary data.</text>
</comment>
<organism evidence="2 3">
    <name type="scientific">Ensete ventricosum</name>
    <name type="common">Abyssinian banana</name>
    <name type="synonym">Musa ensete</name>
    <dbReference type="NCBI Taxonomy" id="4639"/>
    <lineage>
        <taxon>Eukaryota</taxon>
        <taxon>Viridiplantae</taxon>
        <taxon>Streptophyta</taxon>
        <taxon>Embryophyta</taxon>
        <taxon>Tracheophyta</taxon>
        <taxon>Spermatophyta</taxon>
        <taxon>Magnoliopsida</taxon>
        <taxon>Liliopsida</taxon>
        <taxon>Zingiberales</taxon>
        <taxon>Musaceae</taxon>
        <taxon>Ensete</taxon>
    </lineage>
</organism>
<evidence type="ECO:0000313" key="3">
    <source>
        <dbReference type="Proteomes" id="UP000287651"/>
    </source>
</evidence>
<gene>
    <name evidence="2" type="ORF">B296_00039340</name>
</gene>
<evidence type="ECO:0000256" key="1">
    <source>
        <dbReference type="SAM" id="MobiDB-lite"/>
    </source>
</evidence>
<feature type="region of interest" description="Disordered" evidence="1">
    <location>
        <begin position="150"/>
        <end position="172"/>
    </location>
</feature>
<dbReference type="Proteomes" id="UP000287651">
    <property type="component" value="Unassembled WGS sequence"/>
</dbReference>
<sequence>MIEGWPVATVARVARLLPRAGRRLMRRGRRVEMRKTIMTDGGEETAVGGRGEDYDGRWEEALGASVFGSATVAGTDDNSREEVTTATATEEAMCRRATEGMTVATREENVEEVEEEDADSVNEISDGVEEEEAAVASKVATTTATACMGHRGRWDGKQRSSGEAGMAGKRWRQRGRALATWLGSDTSDKVAGSW</sequence>
<proteinExistence type="predicted"/>
<protein>
    <submittedName>
        <fullName evidence="2">Uncharacterized protein</fullName>
    </submittedName>
</protein>
<dbReference type="AlphaFoldDB" id="A0A426XMP4"/>
<evidence type="ECO:0000313" key="2">
    <source>
        <dbReference type="EMBL" id="RRT40695.1"/>
    </source>
</evidence>
<name>A0A426XMP4_ENSVE</name>
<reference evidence="2 3" key="1">
    <citation type="journal article" date="2014" name="Agronomy (Basel)">
        <title>A Draft Genome Sequence for Ensete ventricosum, the Drought-Tolerant Tree Against Hunger.</title>
        <authorList>
            <person name="Harrison J."/>
            <person name="Moore K.A."/>
            <person name="Paszkiewicz K."/>
            <person name="Jones T."/>
            <person name="Grant M."/>
            <person name="Ambacheew D."/>
            <person name="Muzemil S."/>
            <person name="Studholme D.J."/>
        </authorList>
    </citation>
    <scope>NUCLEOTIDE SEQUENCE [LARGE SCALE GENOMIC DNA]</scope>
</reference>
<dbReference type="EMBL" id="AMZH03019180">
    <property type="protein sequence ID" value="RRT40695.1"/>
    <property type="molecule type" value="Genomic_DNA"/>
</dbReference>
<accession>A0A426XMP4</accession>